<name>A0ABW3K099_9BACT</name>
<dbReference type="SUPFAM" id="SSF55073">
    <property type="entry name" value="Nucleotide cyclase"/>
    <property type="match status" value="1"/>
</dbReference>
<keyword evidence="4" id="KW-1185">Reference proteome</keyword>
<dbReference type="Pfam" id="PF00211">
    <property type="entry name" value="Guanylate_cyc"/>
    <property type="match status" value="1"/>
</dbReference>
<feature type="transmembrane region" description="Helical" evidence="1">
    <location>
        <begin position="134"/>
        <end position="152"/>
    </location>
</feature>
<dbReference type="InterPro" id="IPR029787">
    <property type="entry name" value="Nucleotide_cyclase"/>
</dbReference>
<proteinExistence type="predicted"/>
<feature type="domain" description="Guanylate cyclase" evidence="2">
    <location>
        <begin position="181"/>
        <end position="310"/>
    </location>
</feature>
<dbReference type="EMBL" id="JBHTKA010000001">
    <property type="protein sequence ID" value="MFD0998835.1"/>
    <property type="molecule type" value="Genomic_DNA"/>
</dbReference>
<dbReference type="RefSeq" id="WP_377576185.1">
    <property type="nucleotide sequence ID" value="NZ_JBHTKA010000001.1"/>
</dbReference>
<keyword evidence="1" id="KW-0472">Membrane</keyword>
<dbReference type="CDD" id="cd07302">
    <property type="entry name" value="CHD"/>
    <property type="match status" value="1"/>
</dbReference>
<dbReference type="InterPro" id="IPR050697">
    <property type="entry name" value="Adenylyl/Guanylyl_Cyclase_3/4"/>
</dbReference>
<feature type="transmembrane region" description="Helical" evidence="1">
    <location>
        <begin position="88"/>
        <end position="114"/>
    </location>
</feature>
<feature type="transmembrane region" description="Helical" evidence="1">
    <location>
        <begin position="54"/>
        <end position="76"/>
    </location>
</feature>
<sequence>MKAAINNYARKVNRPYLIVLVIAYVAGMNIFVLLKMLGLKELNEINLQTQQALLPLSSCMALLVALGIAFMEVYIFNRWENYPFGRFILYKYSIIILLITTGCILVFIFFAQVFENKSLNASLQSIPEFLQTEIFLSVFLYLILFSILLNMIKTIYDYLGPQAIVGALLGKYSQPVEEDLTFLFIDLQASTRIAEQLGHAQYSRFIESSFQLLTESIHQHDAILYQFVGDEAVLLWPAQTAQKTLAPLKLYFDFIKKIDQQSNYFTKSFGETPRFKAAVHTGLVTVTEIRTIKRDIVYHGDVLNTCARMLEQCNTLKKNLLVSSPVANWLQEADRFTASFATQLTFRGKASETTIYEITTPSIH</sequence>
<evidence type="ECO:0000313" key="4">
    <source>
        <dbReference type="Proteomes" id="UP001597112"/>
    </source>
</evidence>
<feature type="transmembrane region" description="Helical" evidence="1">
    <location>
        <begin position="16"/>
        <end position="34"/>
    </location>
</feature>
<dbReference type="PANTHER" id="PTHR43081">
    <property type="entry name" value="ADENYLATE CYCLASE, TERMINAL-DIFFERENTIATION SPECIFIC-RELATED"/>
    <property type="match status" value="1"/>
</dbReference>
<protein>
    <submittedName>
        <fullName evidence="3">Adenylate/guanylate cyclase domain-containing protein</fullName>
    </submittedName>
</protein>
<keyword evidence="1" id="KW-1133">Transmembrane helix</keyword>
<evidence type="ECO:0000313" key="3">
    <source>
        <dbReference type="EMBL" id="MFD0998835.1"/>
    </source>
</evidence>
<evidence type="ECO:0000259" key="2">
    <source>
        <dbReference type="PROSITE" id="PS50125"/>
    </source>
</evidence>
<dbReference type="InterPro" id="IPR001054">
    <property type="entry name" value="A/G_cyclase"/>
</dbReference>
<dbReference type="PROSITE" id="PS50125">
    <property type="entry name" value="GUANYLATE_CYCLASE_2"/>
    <property type="match status" value="1"/>
</dbReference>
<gene>
    <name evidence="3" type="ORF">ACFQ21_05930</name>
</gene>
<dbReference type="Proteomes" id="UP001597112">
    <property type="component" value="Unassembled WGS sequence"/>
</dbReference>
<evidence type="ECO:0000256" key="1">
    <source>
        <dbReference type="SAM" id="Phobius"/>
    </source>
</evidence>
<dbReference type="PANTHER" id="PTHR43081:SF1">
    <property type="entry name" value="ADENYLATE CYCLASE, TERMINAL-DIFFERENTIATION SPECIFIC"/>
    <property type="match status" value="1"/>
</dbReference>
<organism evidence="3 4">
    <name type="scientific">Ohtaekwangia kribbensis</name>
    <dbReference type="NCBI Taxonomy" id="688913"/>
    <lineage>
        <taxon>Bacteria</taxon>
        <taxon>Pseudomonadati</taxon>
        <taxon>Bacteroidota</taxon>
        <taxon>Cytophagia</taxon>
        <taxon>Cytophagales</taxon>
        <taxon>Fulvivirgaceae</taxon>
        <taxon>Ohtaekwangia</taxon>
    </lineage>
</organism>
<dbReference type="Gene3D" id="3.30.70.1230">
    <property type="entry name" value="Nucleotide cyclase"/>
    <property type="match status" value="1"/>
</dbReference>
<comment type="caution">
    <text evidence="3">The sequence shown here is derived from an EMBL/GenBank/DDBJ whole genome shotgun (WGS) entry which is preliminary data.</text>
</comment>
<accession>A0ABW3K099</accession>
<reference evidence="4" key="1">
    <citation type="journal article" date="2019" name="Int. J. Syst. Evol. Microbiol.">
        <title>The Global Catalogue of Microorganisms (GCM) 10K type strain sequencing project: providing services to taxonomists for standard genome sequencing and annotation.</title>
        <authorList>
            <consortium name="The Broad Institute Genomics Platform"/>
            <consortium name="The Broad Institute Genome Sequencing Center for Infectious Disease"/>
            <person name="Wu L."/>
            <person name="Ma J."/>
        </authorList>
    </citation>
    <scope>NUCLEOTIDE SEQUENCE [LARGE SCALE GENOMIC DNA]</scope>
    <source>
        <strain evidence="4">CCUG 58938</strain>
    </source>
</reference>
<keyword evidence="1" id="KW-0812">Transmembrane</keyword>